<evidence type="ECO:0000256" key="2">
    <source>
        <dbReference type="SAM" id="SignalP"/>
    </source>
</evidence>
<name>A0A923KPP3_9BURK</name>
<accession>A0A923KPP3</accession>
<evidence type="ECO:0000313" key="6">
    <source>
        <dbReference type="Proteomes" id="UP000634011"/>
    </source>
</evidence>
<organism evidence="5 6">
    <name type="scientific">Undibacterium jejuense</name>
    <dbReference type="NCBI Taxonomy" id="1344949"/>
    <lineage>
        <taxon>Bacteria</taxon>
        <taxon>Pseudomonadati</taxon>
        <taxon>Pseudomonadota</taxon>
        <taxon>Betaproteobacteria</taxon>
        <taxon>Burkholderiales</taxon>
        <taxon>Oxalobacteraceae</taxon>
        <taxon>Undibacterium</taxon>
    </lineage>
</organism>
<comment type="caution">
    <text evidence="5">The sequence shown here is derived from an EMBL/GenBank/DDBJ whole genome shotgun (WGS) entry which is preliminary data.</text>
</comment>
<dbReference type="Gene3D" id="3.30.1950.10">
    <property type="entry name" value="wza like domain"/>
    <property type="match status" value="1"/>
</dbReference>
<feature type="signal peptide" evidence="2">
    <location>
        <begin position="1"/>
        <end position="25"/>
    </location>
</feature>
<dbReference type="InterPro" id="IPR049712">
    <property type="entry name" value="Poly_export"/>
</dbReference>
<evidence type="ECO:0000256" key="1">
    <source>
        <dbReference type="ARBA" id="ARBA00022729"/>
    </source>
</evidence>
<proteinExistence type="predicted"/>
<feature type="domain" description="Soluble ligand binding" evidence="4">
    <location>
        <begin position="248"/>
        <end position="289"/>
    </location>
</feature>
<protein>
    <submittedName>
        <fullName evidence="5">SLBB domain-containing protein</fullName>
    </submittedName>
</protein>
<keyword evidence="6" id="KW-1185">Reference proteome</keyword>
<dbReference type="EMBL" id="JACOFV010000007">
    <property type="protein sequence ID" value="MBC3862319.1"/>
    <property type="molecule type" value="Genomic_DNA"/>
</dbReference>
<dbReference type="InterPro" id="IPR019554">
    <property type="entry name" value="Soluble_ligand-bd"/>
</dbReference>
<keyword evidence="1 2" id="KW-0732">Signal</keyword>
<sequence length="410" mass="43008">MSKLKLPVFFVAGAMSLLFSATLSAQEVVSDSVSQLKIDQRITMVPVAAKKAEVVSMVASAPDSPAVAAPVITSTAAPVNIRSVPQVVTQDKPSVSTSITATIAAPVITPVMPQGTPQAPTAVNTSVIVPAKSLVPIPSATSVATSVTTKVAPSIAANNFDPSDANADVVGEGDQLLVTVFGQPDLSADIVVGANGIVTLPLVGTVDVRGKTGSEIAGIFAKKLEAGQYLIKPKVSVKVAAQVSRSFSVLGEVVRPGRFILQGNLSVLDALSLAGGVTPRADKNLRILRRNSQDAKAELTEYATVRLDFEDEKNNAQFGQKVLANDVLIVGQQKNFYVYGEVRRPGAYPMEDDMNVMRVLSIGGGVTDRGSTSRIIIHRKSSDGGLKEIPARISDVVLPGDVVFINERIF</sequence>
<dbReference type="Pfam" id="PF02563">
    <property type="entry name" value="Poly_export"/>
    <property type="match status" value="1"/>
</dbReference>
<evidence type="ECO:0000259" key="4">
    <source>
        <dbReference type="Pfam" id="PF10531"/>
    </source>
</evidence>
<dbReference type="InterPro" id="IPR003715">
    <property type="entry name" value="Poly_export_N"/>
</dbReference>
<dbReference type="RefSeq" id="WP_186912239.1">
    <property type="nucleotide sequence ID" value="NZ_JACOFV010000007.1"/>
</dbReference>
<dbReference type="PANTHER" id="PTHR33619">
    <property type="entry name" value="POLYSACCHARIDE EXPORT PROTEIN GFCE-RELATED"/>
    <property type="match status" value="1"/>
</dbReference>
<dbReference type="GO" id="GO:0015159">
    <property type="term" value="F:polysaccharide transmembrane transporter activity"/>
    <property type="evidence" value="ECO:0007669"/>
    <property type="project" value="InterPro"/>
</dbReference>
<dbReference type="PANTHER" id="PTHR33619:SF3">
    <property type="entry name" value="POLYSACCHARIDE EXPORT PROTEIN GFCE-RELATED"/>
    <property type="match status" value="1"/>
</dbReference>
<feature type="domain" description="Soluble ligand binding" evidence="4">
    <location>
        <begin position="336"/>
        <end position="385"/>
    </location>
</feature>
<reference evidence="5" key="1">
    <citation type="submission" date="2020-08" db="EMBL/GenBank/DDBJ databases">
        <title>Novel species isolated from subtropical streams in China.</title>
        <authorList>
            <person name="Lu H."/>
        </authorList>
    </citation>
    <scope>NUCLEOTIDE SEQUENCE</scope>
    <source>
        <strain evidence="5">KACC 12607</strain>
    </source>
</reference>
<feature type="chain" id="PRO_5037333145" evidence="2">
    <location>
        <begin position="26"/>
        <end position="410"/>
    </location>
</feature>
<evidence type="ECO:0000259" key="3">
    <source>
        <dbReference type="Pfam" id="PF02563"/>
    </source>
</evidence>
<dbReference type="Proteomes" id="UP000634011">
    <property type="component" value="Unassembled WGS sequence"/>
</dbReference>
<evidence type="ECO:0000313" key="5">
    <source>
        <dbReference type="EMBL" id="MBC3862319.1"/>
    </source>
</evidence>
<dbReference type="AlphaFoldDB" id="A0A923KPP3"/>
<feature type="domain" description="Polysaccharide export protein N-terminal" evidence="3">
    <location>
        <begin position="166"/>
        <end position="239"/>
    </location>
</feature>
<gene>
    <name evidence="5" type="ORF">H8K32_09440</name>
</gene>
<dbReference type="Gene3D" id="3.10.560.10">
    <property type="entry name" value="Outer membrane lipoprotein wza domain like"/>
    <property type="match status" value="2"/>
</dbReference>
<dbReference type="Pfam" id="PF10531">
    <property type="entry name" value="SLBB"/>
    <property type="match status" value="2"/>
</dbReference>